<reference evidence="1 2" key="1">
    <citation type="submission" date="2016-01" db="EMBL/GenBank/DDBJ databases">
        <authorList>
            <person name="Manzoor S."/>
        </authorList>
    </citation>
    <scope>NUCLEOTIDE SEQUENCE [LARGE SCALE GENOMIC DNA]</scope>
    <source>
        <strain evidence="1">Methanoculleus sp MAB1</strain>
    </source>
</reference>
<evidence type="ECO:0000313" key="1">
    <source>
        <dbReference type="EMBL" id="CVK33757.1"/>
    </source>
</evidence>
<dbReference type="AlphaFoldDB" id="A0A0X3BP09"/>
<sequence length="39" mass="4398">MVMLLGPEGLREELLVTERLIFLAEDEGCASWCRHPEPG</sequence>
<evidence type="ECO:0000313" key="2">
    <source>
        <dbReference type="Proteomes" id="UP000069850"/>
    </source>
</evidence>
<dbReference type="KEGG" id="mema:MMAB1_2544"/>
<name>A0A0X3BP09_9EURY</name>
<dbReference type="Proteomes" id="UP000069850">
    <property type="component" value="Chromosome 1"/>
</dbReference>
<protein>
    <submittedName>
        <fullName evidence="1">Uncharacterized protein</fullName>
    </submittedName>
</protein>
<proteinExistence type="predicted"/>
<dbReference type="EMBL" id="LT158599">
    <property type="protein sequence ID" value="CVK33757.1"/>
    <property type="molecule type" value="Genomic_DNA"/>
</dbReference>
<accession>A0A0X3BP09</accession>
<organism evidence="1 2">
    <name type="scientific">Methanoculleus bourgensis</name>
    <dbReference type="NCBI Taxonomy" id="83986"/>
    <lineage>
        <taxon>Archaea</taxon>
        <taxon>Methanobacteriati</taxon>
        <taxon>Methanobacteriota</taxon>
        <taxon>Stenosarchaea group</taxon>
        <taxon>Methanomicrobia</taxon>
        <taxon>Methanomicrobiales</taxon>
        <taxon>Methanomicrobiaceae</taxon>
        <taxon>Methanoculleus</taxon>
    </lineage>
</organism>
<gene>
    <name evidence="1" type="ORF">MMAB1_2544</name>
</gene>